<keyword evidence="4" id="KW-0808">Transferase</keyword>
<evidence type="ECO:0000256" key="3">
    <source>
        <dbReference type="ARBA" id="ARBA00022553"/>
    </source>
</evidence>
<evidence type="ECO:0000256" key="7">
    <source>
        <dbReference type="ARBA" id="ARBA00022840"/>
    </source>
</evidence>
<keyword evidence="9" id="KW-0812">Transmembrane</keyword>
<comment type="catalytic activity">
    <reaction evidence="1">
        <text>ATP + protein L-histidine = ADP + protein N-phospho-L-histidine.</text>
        <dbReference type="EC" id="2.7.13.3"/>
    </reaction>
</comment>
<keyword evidence="7" id="KW-0067">ATP-binding</keyword>
<proteinExistence type="predicted"/>
<dbReference type="EMBL" id="JBITGY010000008">
    <property type="protein sequence ID" value="MFI6501550.1"/>
    <property type="molecule type" value="Genomic_DNA"/>
</dbReference>
<dbReference type="InterPro" id="IPR050482">
    <property type="entry name" value="Sensor_HK_TwoCompSys"/>
</dbReference>
<keyword evidence="9" id="KW-0472">Membrane</keyword>
<evidence type="ECO:0000256" key="9">
    <source>
        <dbReference type="SAM" id="Phobius"/>
    </source>
</evidence>
<name>A0ABW7Z051_9ACTN</name>
<dbReference type="PANTHER" id="PTHR24421:SF10">
    <property type="entry name" value="NITRATE_NITRITE SENSOR PROTEIN NARQ"/>
    <property type="match status" value="1"/>
</dbReference>
<keyword evidence="6 11" id="KW-0418">Kinase</keyword>
<evidence type="ECO:0000313" key="11">
    <source>
        <dbReference type="EMBL" id="MFI6501550.1"/>
    </source>
</evidence>
<evidence type="ECO:0000313" key="12">
    <source>
        <dbReference type="Proteomes" id="UP001612741"/>
    </source>
</evidence>
<evidence type="ECO:0000256" key="8">
    <source>
        <dbReference type="ARBA" id="ARBA00023012"/>
    </source>
</evidence>
<dbReference type="SUPFAM" id="SSF55874">
    <property type="entry name" value="ATPase domain of HSP90 chaperone/DNA topoisomerase II/histidine kinase"/>
    <property type="match status" value="1"/>
</dbReference>
<feature type="transmembrane region" description="Helical" evidence="9">
    <location>
        <begin position="65"/>
        <end position="82"/>
    </location>
</feature>
<feature type="transmembrane region" description="Helical" evidence="9">
    <location>
        <begin position="112"/>
        <end position="131"/>
    </location>
</feature>
<keyword evidence="9" id="KW-1133">Transmembrane helix</keyword>
<keyword evidence="12" id="KW-1185">Reference proteome</keyword>
<evidence type="ECO:0000259" key="10">
    <source>
        <dbReference type="Pfam" id="PF07730"/>
    </source>
</evidence>
<dbReference type="CDD" id="cd16917">
    <property type="entry name" value="HATPase_UhpB-NarQ-NarX-like"/>
    <property type="match status" value="1"/>
</dbReference>
<protein>
    <recommendedName>
        <fullName evidence="2">histidine kinase</fullName>
        <ecNumber evidence="2">2.7.13.3</ecNumber>
    </recommendedName>
</protein>
<dbReference type="Pfam" id="PF07730">
    <property type="entry name" value="HisKA_3"/>
    <property type="match status" value="1"/>
</dbReference>
<sequence length="379" mass="39870">MRQAETITIDLKNARQRLSSPYVDVAIAVGLTLLAVGNLELRTFPGVIAVILATAPQAVRRRMPWVTIVLTALGGGATALMWTYVGPISVLMVTVSGVLTFFTLLRMLERKLAWIVTGIGTMLAFVIGYALAGDVLAGIILAAFAAGTGVTADAVGSRAEVAEVKQGSVEQVITAQREQAAMAERARIAREMHDVVAHSISMVAVQAEAAPYTLEGLSEEAKAEFAEIATAARGSLAEMRRLLGVLRADITAVPETAPQPGLARLEELIGQHEGEVDLDVVGERTDLPQAVDVSAYRILQECLANAARHAPGSRVSIELAYRPNLLAIRVANDGEPAEIGTGGHGLIGMRERALGLGGWFTAEPADGGGFLVKAGLPLT</sequence>
<dbReference type="Gene3D" id="1.20.5.1930">
    <property type="match status" value="1"/>
</dbReference>
<accession>A0ABW7Z051</accession>
<evidence type="ECO:0000256" key="1">
    <source>
        <dbReference type="ARBA" id="ARBA00000085"/>
    </source>
</evidence>
<keyword evidence="5" id="KW-0547">Nucleotide-binding</keyword>
<dbReference type="Proteomes" id="UP001612741">
    <property type="component" value="Unassembled WGS sequence"/>
</dbReference>
<dbReference type="EC" id="2.7.13.3" evidence="2"/>
<feature type="transmembrane region" description="Helical" evidence="9">
    <location>
        <begin position="137"/>
        <end position="156"/>
    </location>
</feature>
<evidence type="ECO:0000256" key="4">
    <source>
        <dbReference type="ARBA" id="ARBA00022679"/>
    </source>
</evidence>
<organism evidence="11 12">
    <name type="scientific">Nonomuraea typhae</name>
    <dbReference type="NCBI Taxonomy" id="2603600"/>
    <lineage>
        <taxon>Bacteria</taxon>
        <taxon>Bacillati</taxon>
        <taxon>Actinomycetota</taxon>
        <taxon>Actinomycetes</taxon>
        <taxon>Streptosporangiales</taxon>
        <taxon>Streptosporangiaceae</taxon>
        <taxon>Nonomuraea</taxon>
    </lineage>
</organism>
<evidence type="ECO:0000256" key="5">
    <source>
        <dbReference type="ARBA" id="ARBA00022741"/>
    </source>
</evidence>
<dbReference type="RefSeq" id="WP_397086209.1">
    <property type="nucleotide sequence ID" value="NZ_JBITGY010000008.1"/>
</dbReference>
<evidence type="ECO:0000256" key="2">
    <source>
        <dbReference type="ARBA" id="ARBA00012438"/>
    </source>
</evidence>
<comment type="caution">
    <text evidence="11">The sequence shown here is derived from an EMBL/GenBank/DDBJ whole genome shotgun (WGS) entry which is preliminary data.</text>
</comment>
<dbReference type="Gene3D" id="3.30.565.10">
    <property type="entry name" value="Histidine kinase-like ATPase, C-terminal domain"/>
    <property type="match status" value="1"/>
</dbReference>
<feature type="transmembrane region" description="Helical" evidence="9">
    <location>
        <begin position="88"/>
        <end position="105"/>
    </location>
</feature>
<dbReference type="PANTHER" id="PTHR24421">
    <property type="entry name" value="NITRATE/NITRITE SENSOR PROTEIN NARX-RELATED"/>
    <property type="match status" value="1"/>
</dbReference>
<dbReference type="GO" id="GO:0016301">
    <property type="term" value="F:kinase activity"/>
    <property type="evidence" value="ECO:0007669"/>
    <property type="project" value="UniProtKB-KW"/>
</dbReference>
<reference evidence="11 12" key="1">
    <citation type="submission" date="2024-10" db="EMBL/GenBank/DDBJ databases">
        <title>The Natural Products Discovery Center: Release of the First 8490 Sequenced Strains for Exploring Actinobacteria Biosynthetic Diversity.</title>
        <authorList>
            <person name="Kalkreuter E."/>
            <person name="Kautsar S.A."/>
            <person name="Yang D."/>
            <person name="Bader C.D."/>
            <person name="Teijaro C.N."/>
            <person name="Fluegel L."/>
            <person name="Davis C.M."/>
            <person name="Simpson J.R."/>
            <person name="Lauterbach L."/>
            <person name="Steele A.D."/>
            <person name="Gui C."/>
            <person name="Meng S."/>
            <person name="Li G."/>
            <person name="Viehrig K."/>
            <person name="Ye F."/>
            <person name="Su P."/>
            <person name="Kiefer A.F."/>
            <person name="Nichols A."/>
            <person name="Cepeda A.J."/>
            <person name="Yan W."/>
            <person name="Fan B."/>
            <person name="Jiang Y."/>
            <person name="Adhikari A."/>
            <person name="Zheng C.-J."/>
            <person name="Schuster L."/>
            <person name="Cowan T.M."/>
            <person name="Smanski M.J."/>
            <person name="Chevrette M.G."/>
            <person name="De Carvalho L.P.S."/>
            <person name="Shen B."/>
        </authorList>
    </citation>
    <scope>NUCLEOTIDE SEQUENCE [LARGE SCALE GENOMIC DNA]</scope>
    <source>
        <strain evidence="11 12">NPDC050545</strain>
    </source>
</reference>
<dbReference type="InterPro" id="IPR011712">
    <property type="entry name" value="Sig_transdc_His_kin_sub3_dim/P"/>
</dbReference>
<keyword evidence="8" id="KW-0902">Two-component regulatory system</keyword>
<evidence type="ECO:0000256" key="6">
    <source>
        <dbReference type="ARBA" id="ARBA00022777"/>
    </source>
</evidence>
<dbReference type="InterPro" id="IPR036890">
    <property type="entry name" value="HATPase_C_sf"/>
</dbReference>
<feature type="domain" description="Signal transduction histidine kinase subgroup 3 dimerisation and phosphoacceptor" evidence="10">
    <location>
        <begin position="184"/>
        <end position="248"/>
    </location>
</feature>
<gene>
    <name evidence="11" type="ORF">ACIBG2_29505</name>
</gene>
<keyword evidence="3" id="KW-0597">Phosphoprotein</keyword>